<accession>A0A178V9J4</accession>
<evidence type="ECO:0008006" key="5">
    <source>
        <dbReference type="Google" id="ProtNLM"/>
    </source>
</evidence>
<dbReference type="PROSITE" id="PS50082">
    <property type="entry name" value="WD_REPEATS_2"/>
    <property type="match status" value="3"/>
</dbReference>
<gene>
    <name evidence="3" type="ordered locus">AXX17_At3g08690</name>
</gene>
<evidence type="ECO:0000313" key="3">
    <source>
        <dbReference type="EMBL" id="OAP01612.1"/>
    </source>
</evidence>
<dbReference type="Proteomes" id="UP000078284">
    <property type="component" value="Chromosome 3"/>
</dbReference>
<sequence>MKLSQKLKKPSSSTKLILQEIIGLTTKNANGLASVTCSSKCVYLAGCVVVVYDVDSCTQSHLVVSHRMPKPLSCVAISQNGRFVAAGESPNLSAVLIWDCDTLGLVSELKGHLYGSQCLSFSPNGEYLVSVGGYIYLWDWRKSILVAKVKASSNCSEITSVTFSSNGKFIVTSGNKHLKFWTVGSFQRTRSSKVGSLAFHGNQTDDGFQKGNSFVSVISANRVNSSGSDEQIDEVISIYALTEAGPQTSIIFHVSLWNIQIQSFHSRAYFSSNKSFFEWLAMKCQVQKCFALSASSRLIACACSKGMVQLFTPETLDYAGTIQFSDAKSSNTENLSQSPEPKNIESSPGIFPDAVACQFSTTDKLVVIYGNRSLYVWDVDDVNKPTRCSMMISHSAGIWDIKNLSCGNMHSPTAACVARGCSEGVSFTTCSEDGTIRLWDLAFQVNPLEANASSNPSESSTQGIMHLASAGIFERDLVETCGSKFGFRALAVSEDGKYLAAGDCGGNLHIYDLQESEYTCFMDAHEAEIQSLSFSFPVLTNVDSENASSLLASGGKGRAIHIYDVKRNFDPVGSVCGSAAVTSVKFACNGRKMLTSGADRLQMFDVNRKASSVRLSPSHTQTLSHGTIYDVAVDPTSGLVVTVGQDKKINIFDIESGKLVRSFKQDRDHGDPVKVILDPSCNYLVCSYSNRTICFVDFVTGELVAQATGHGEAVTGVIFLPDCKHIISVASDGCIFVWKLPLRMATRIIRAVNENGRLTVAQLEKFKQIAVDLEEDNPNDASCSANYKPVEENADQMQQRSPWTSSFKFSVSRLPKWAQAKVETSDIATNCQDSISNQKHEDKSMANTIDNAEECSSVNLEYQTPKQGSRTENACLGSLSKSSNDTETSGLQGDDPSNRKEKTRWNTIYNVCLDLLNTPNIQASFIKQQKPENFCTKHSAGQGDMFKQFDNSLSIIDNVEAEKSSQQRRYSSQFVLRRDYIGGTKQFTRTPSQKSGYKTLRSIQEHIPLDTVNDQSSHSSEEHPEQDKTSSEVFHDTLADESLQERITSCRQALHGLNTAAAVFVQSISELSTASPRDQISGELRAQLFDEAALMIPDVSHKVSEIVAKIMLEHKNRTSDRMLSN</sequence>
<dbReference type="EMBL" id="LUHQ01000003">
    <property type="protein sequence ID" value="OAP01612.1"/>
    <property type="molecule type" value="Genomic_DNA"/>
</dbReference>
<feature type="repeat" description="WD" evidence="1">
    <location>
        <begin position="427"/>
        <end position="441"/>
    </location>
</feature>
<dbReference type="SUPFAM" id="SSF50978">
    <property type="entry name" value="WD40 repeat-like"/>
    <property type="match status" value="2"/>
</dbReference>
<dbReference type="Pfam" id="PF00400">
    <property type="entry name" value="WD40"/>
    <property type="match status" value="5"/>
</dbReference>
<feature type="compositionally biased region" description="Polar residues" evidence="2">
    <location>
        <begin position="863"/>
        <end position="872"/>
    </location>
</feature>
<evidence type="ECO:0000256" key="1">
    <source>
        <dbReference type="PROSITE-ProRule" id="PRU00221"/>
    </source>
</evidence>
<dbReference type="InterPro" id="IPR001680">
    <property type="entry name" value="WD40_rpt"/>
</dbReference>
<name>A0A178V9J4_ARATH</name>
<evidence type="ECO:0000313" key="4">
    <source>
        <dbReference type="Proteomes" id="UP000078284"/>
    </source>
</evidence>
<feature type="region of interest" description="Disordered" evidence="2">
    <location>
        <begin position="1010"/>
        <end position="1032"/>
    </location>
</feature>
<dbReference type="Gene3D" id="2.130.10.10">
    <property type="entry name" value="YVTN repeat-like/Quinoprotein amine dehydrogenase"/>
    <property type="match status" value="4"/>
</dbReference>
<dbReference type="PANTHER" id="PTHR45589:SF1">
    <property type="entry name" value="WD REPEAT DOMAIN 62, ISOFORM G"/>
    <property type="match status" value="1"/>
</dbReference>
<dbReference type="AlphaFoldDB" id="A0A178V9J4"/>
<dbReference type="InterPro" id="IPR015943">
    <property type="entry name" value="WD40/YVTN_repeat-like_dom_sf"/>
</dbReference>
<reference evidence="4" key="1">
    <citation type="journal article" date="2016" name="Proc. Natl. Acad. Sci. U.S.A.">
        <title>Chromosome-level assembly of Arabidopsis thaliana Ler reveals the extent of translocation and inversion polymorphisms.</title>
        <authorList>
            <person name="Zapata L."/>
            <person name="Ding J."/>
            <person name="Willing E.M."/>
            <person name="Hartwig B."/>
            <person name="Bezdan D."/>
            <person name="Jiao W.B."/>
            <person name="Patel V."/>
            <person name="Velikkakam James G."/>
            <person name="Koornneef M."/>
            <person name="Ossowski S."/>
            <person name="Schneeberger K."/>
        </authorList>
    </citation>
    <scope>NUCLEOTIDE SEQUENCE [LARGE SCALE GENOMIC DNA]</scope>
    <source>
        <strain evidence="4">cv. Landsberg erecta</strain>
    </source>
</reference>
<feature type="region of interest" description="Disordered" evidence="2">
    <location>
        <begin position="863"/>
        <end position="900"/>
    </location>
</feature>
<feature type="repeat" description="WD" evidence="1">
    <location>
        <begin position="707"/>
        <end position="740"/>
    </location>
</feature>
<dbReference type="InterPro" id="IPR036322">
    <property type="entry name" value="WD40_repeat_dom_sf"/>
</dbReference>
<dbReference type="PANTHER" id="PTHR45589">
    <property type="entry name" value="WD REPEAT DOMAIN 62, ISOFORM G"/>
    <property type="match status" value="1"/>
</dbReference>
<keyword evidence="1" id="KW-0853">WD repeat</keyword>
<dbReference type="PROSITE" id="PS50294">
    <property type="entry name" value="WD_REPEATS_REGION"/>
    <property type="match status" value="1"/>
</dbReference>
<feature type="compositionally biased region" description="Basic and acidic residues" evidence="2">
    <location>
        <begin position="1019"/>
        <end position="1032"/>
    </location>
</feature>
<protein>
    <recommendedName>
        <fullName evidence="5">Transducin/WD40 repeat-like superfamily protein</fullName>
    </recommendedName>
</protein>
<comment type="caution">
    <text evidence="3">The sequence shown here is derived from an EMBL/GenBank/DDBJ whole genome shotgun (WGS) entry which is preliminary data.</text>
</comment>
<evidence type="ECO:0000256" key="2">
    <source>
        <dbReference type="SAM" id="MobiDB-lite"/>
    </source>
</evidence>
<dbReference type="InterPro" id="IPR052779">
    <property type="entry name" value="WDR62"/>
</dbReference>
<feature type="repeat" description="WD" evidence="1">
    <location>
        <begin position="628"/>
        <end position="662"/>
    </location>
</feature>
<organism evidence="3 4">
    <name type="scientific">Arabidopsis thaliana</name>
    <name type="common">Mouse-ear cress</name>
    <dbReference type="NCBI Taxonomy" id="3702"/>
    <lineage>
        <taxon>Eukaryota</taxon>
        <taxon>Viridiplantae</taxon>
        <taxon>Streptophyta</taxon>
        <taxon>Embryophyta</taxon>
        <taxon>Tracheophyta</taxon>
        <taxon>Spermatophyta</taxon>
        <taxon>Magnoliopsida</taxon>
        <taxon>eudicotyledons</taxon>
        <taxon>Gunneridae</taxon>
        <taxon>Pentapetalae</taxon>
        <taxon>rosids</taxon>
        <taxon>malvids</taxon>
        <taxon>Brassicales</taxon>
        <taxon>Brassicaceae</taxon>
        <taxon>Camelineae</taxon>
        <taxon>Arabidopsis</taxon>
    </lineage>
</organism>
<dbReference type="ExpressionAtlas" id="A0A178V9J4">
    <property type="expression patterns" value="baseline and differential"/>
</dbReference>
<proteinExistence type="predicted"/>
<dbReference type="SMART" id="SM00320">
    <property type="entry name" value="WD40"/>
    <property type="match status" value="12"/>
</dbReference>
<feature type="compositionally biased region" description="Polar residues" evidence="2">
    <location>
        <begin position="879"/>
        <end position="891"/>
    </location>
</feature>